<evidence type="ECO:0000313" key="2">
    <source>
        <dbReference type="EMBL" id="TNN80364.1"/>
    </source>
</evidence>
<dbReference type="Proteomes" id="UP000314294">
    <property type="component" value="Unassembled WGS sequence"/>
</dbReference>
<keyword evidence="3" id="KW-1185">Reference proteome</keyword>
<proteinExistence type="predicted"/>
<protein>
    <submittedName>
        <fullName evidence="2">Uncharacterized protein</fullName>
    </submittedName>
</protein>
<reference evidence="2 3" key="1">
    <citation type="submission" date="2019-03" db="EMBL/GenBank/DDBJ databases">
        <title>First draft genome of Liparis tanakae, snailfish: a comprehensive survey of snailfish specific genes.</title>
        <authorList>
            <person name="Kim W."/>
            <person name="Song I."/>
            <person name="Jeong J.-H."/>
            <person name="Kim D."/>
            <person name="Kim S."/>
            <person name="Ryu S."/>
            <person name="Song J.Y."/>
            <person name="Lee S.K."/>
        </authorList>
    </citation>
    <scope>NUCLEOTIDE SEQUENCE [LARGE SCALE GENOMIC DNA]</scope>
    <source>
        <tissue evidence="2">Muscle</tissue>
    </source>
</reference>
<evidence type="ECO:0000256" key="1">
    <source>
        <dbReference type="SAM" id="MobiDB-lite"/>
    </source>
</evidence>
<feature type="region of interest" description="Disordered" evidence="1">
    <location>
        <begin position="111"/>
        <end position="130"/>
    </location>
</feature>
<sequence length="234" mass="25794">MPTLKAERCWRTSDPLDPLTPRMPRSPLFPWKPRSLIPTDAHRTRGAMLAVRSRNAHPSWNAGRSRIPSIAFRTGLNCSSWGSGWPLCSWFSFVTSGPILARPLSPFGPLGPLSGGQHSQKLKGRSETQLAGWSRPKENHCAVARSLYPCCVERCFCDTGYSTRQEHSLAASSARSKGRGAMGKHANVQPMYDPIMQSPEVVISATVLSGWTPEIPEKNSSASRTWMGTKTYEV</sequence>
<name>A0A4Z2IS72_9TELE</name>
<comment type="caution">
    <text evidence="2">The sequence shown here is derived from an EMBL/GenBank/DDBJ whole genome shotgun (WGS) entry which is preliminary data.</text>
</comment>
<organism evidence="2 3">
    <name type="scientific">Liparis tanakae</name>
    <name type="common">Tanaka's snailfish</name>
    <dbReference type="NCBI Taxonomy" id="230148"/>
    <lineage>
        <taxon>Eukaryota</taxon>
        <taxon>Metazoa</taxon>
        <taxon>Chordata</taxon>
        <taxon>Craniata</taxon>
        <taxon>Vertebrata</taxon>
        <taxon>Euteleostomi</taxon>
        <taxon>Actinopterygii</taxon>
        <taxon>Neopterygii</taxon>
        <taxon>Teleostei</taxon>
        <taxon>Neoteleostei</taxon>
        <taxon>Acanthomorphata</taxon>
        <taxon>Eupercaria</taxon>
        <taxon>Perciformes</taxon>
        <taxon>Cottioidei</taxon>
        <taxon>Cottales</taxon>
        <taxon>Liparidae</taxon>
        <taxon>Liparis</taxon>
    </lineage>
</organism>
<gene>
    <name evidence="2" type="ORF">EYF80_009388</name>
</gene>
<accession>A0A4Z2IS72</accession>
<dbReference type="EMBL" id="SRLO01000055">
    <property type="protein sequence ID" value="TNN80364.1"/>
    <property type="molecule type" value="Genomic_DNA"/>
</dbReference>
<evidence type="ECO:0000313" key="3">
    <source>
        <dbReference type="Proteomes" id="UP000314294"/>
    </source>
</evidence>
<dbReference type="AlphaFoldDB" id="A0A4Z2IS72"/>